<dbReference type="CDD" id="cd01638">
    <property type="entry name" value="CysQ"/>
    <property type="match status" value="1"/>
</dbReference>
<feature type="binding site" evidence="5">
    <location>
        <position position="90"/>
    </location>
    <ligand>
        <name>Mg(2+)</name>
        <dbReference type="ChEBI" id="CHEBI:18420"/>
        <label>2</label>
    </ligand>
</feature>
<dbReference type="GO" id="GO:0050427">
    <property type="term" value="P:3'-phosphoadenosine 5'-phosphosulfate metabolic process"/>
    <property type="evidence" value="ECO:0007669"/>
    <property type="project" value="TreeGrafter"/>
</dbReference>
<reference evidence="6" key="2">
    <citation type="journal article" date="2021" name="PeerJ">
        <title>Extensive microbial diversity within the chicken gut microbiome revealed by metagenomics and culture.</title>
        <authorList>
            <person name="Gilroy R."/>
            <person name="Ravi A."/>
            <person name="Getino M."/>
            <person name="Pursley I."/>
            <person name="Horton D.L."/>
            <person name="Alikhan N.F."/>
            <person name="Baker D."/>
            <person name="Gharbi K."/>
            <person name="Hall N."/>
            <person name="Watson M."/>
            <person name="Adriaenssens E.M."/>
            <person name="Foster-Nyarko E."/>
            <person name="Jarju S."/>
            <person name="Secka A."/>
            <person name="Antonio M."/>
            <person name="Oren A."/>
            <person name="Chaudhuri R.R."/>
            <person name="La Ragione R."/>
            <person name="Hildebrand F."/>
            <person name="Pallen M.J."/>
        </authorList>
    </citation>
    <scope>NUCLEOTIDE SEQUENCE</scope>
    <source>
        <strain evidence="6">CHK158-818</strain>
    </source>
</reference>
<evidence type="ECO:0000256" key="2">
    <source>
        <dbReference type="ARBA" id="ARBA00022723"/>
    </source>
</evidence>
<accession>A0A9D1M897</accession>
<evidence type="ECO:0000256" key="5">
    <source>
        <dbReference type="PIRSR" id="PIRSR600760-2"/>
    </source>
</evidence>
<keyword evidence="2 4" id="KW-0479">Metal-binding</keyword>
<feature type="binding site" evidence="4">
    <location>
        <position position="88"/>
    </location>
    <ligand>
        <name>Mg(2+)</name>
        <dbReference type="ChEBI" id="CHEBI:18420"/>
        <label>2</label>
    </ligand>
</feature>
<dbReference type="Gene3D" id="3.30.540.10">
    <property type="entry name" value="Fructose-1,6-Bisphosphatase, subunit A, domain 1"/>
    <property type="match status" value="1"/>
</dbReference>
<comment type="function">
    <text evidence="4">Converts adenosine-3',5'-bisphosphate (PAP) to AMP.</text>
</comment>
<proteinExistence type="inferred from homology"/>
<dbReference type="EMBL" id="DVNA01000137">
    <property type="protein sequence ID" value="HIU55368.1"/>
    <property type="molecule type" value="Genomic_DNA"/>
</dbReference>
<protein>
    <recommendedName>
        <fullName evidence="4">3'(2'),5'-bisphosphate nucleotidase CysQ</fullName>
        <ecNumber evidence="4">3.1.3.7</ecNumber>
    </recommendedName>
    <alternativeName>
        <fullName evidence="4">3'(2'),5-bisphosphonucleoside 3'(2')-phosphohydrolase</fullName>
    </alternativeName>
    <alternativeName>
        <fullName evidence="4">3'-phosphoadenosine 5'-phosphate phosphatase</fullName>
        <shortName evidence="4">PAP phosphatase</shortName>
    </alternativeName>
</protein>
<dbReference type="AlphaFoldDB" id="A0A9D1M897"/>
<dbReference type="HAMAP" id="MF_02095">
    <property type="entry name" value="CysQ"/>
    <property type="match status" value="1"/>
</dbReference>
<evidence type="ECO:0000256" key="1">
    <source>
        <dbReference type="ARBA" id="ARBA00001625"/>
    </source>
</evidence>
<organism evidence="6 7">
    <name type="scientific">Candidatus Gallibacteroides avistercoris</name>
    <dbReference type="NCBI Taxonomy" id="2840833"/>
    <lineage>
        <taxon>Bacteria</taxon>
        <taxon>Pseudomonadati</taxon>
        <taxon>Bacteroidota</taxon>
        <taxon>Bacteroidia</taxon>
        <taxon>Bacteroidales</taxon>
        <taxon>Bacteroidaceae</taxon>
        <taxon>Bacteroidaceae incertae sedis</taxon>
        <taxon>Candidatus Gallibacteroides</taxon>
    </lineage>
</organism>
<dbReference type="NCBIfam" id="TIGR01331">
    <property type="entry name" value="bisphos_cysQ"/>
    <property type="match status" value="1"/>
</dbReference>
<dbReference type="InterPro" id="IPR020583">
    <property type="entry name" value="Inositol_monoP_metal-BS"/>
</dbReference>
<feature type="binding site" evidence="5">
    <location>
        <position position="88"/>
    </location>
    <ligand>
        <name>Mg(2+)</name>
        <dbReference type="ChEBI" id="CHEBI:18420"/>
        <label>1</label>
        <note>catalytic</note>
    </ligand>
</feature>
<dbReference type="InterPro" id="IPR050725">
    <property type="entry name" value="CysQ/Inositol_MonoPase"/>
</dbReference>
<dbReference type="InterPro" id="IPR006240">
    <property type="entry name" value="CysQ"/>
</dbReference>
<dbReference type="Gene3D" id="3.40.190.80">
    <property type="match status" value="1"/>
</dbReference>
<keyword evidence="4" id="KW-0472">Membrane</keyword>
<feature type="binding site" evidence="4">
    <location>
        <begin position="90"/>
        <end position="93"/>
    </location>
    <ligand>
        <name>substrate</name>
    </ligand>
</feature>
<comment type="cofactor">
    <cofactor evidence="4 5">
        <name>Mg(2+)</name>
        <dbReference type="ChEBI" id="CHEBI:18420"/>
    </cofactor>
</comment>
<feature type="binding site" evidence="5">
    <location>
        <position position="68"/>
    </location>
    <ligand>
        <name>Mg(2+)</name>
        <dbReference type="ChEBI" id="CHEBI:18420"/>
        <label>1</label>
        <note>catalytic</note>
    </ligand>
</feature>
<comment type="subcellular location">
    <subcellularLocation>
        <location evidence="4">Cell membrane</location>
        <topology evidence="4">Peripheral membrane protein</topology>
        <orientation evidence="4">Cytoplasmic side</orientation>
    </subcellularLocation>
</comment>
<feature type="binding site" evidence="4">
    <location>
        <position position="68"/>
    </location>
    <ligand>
        <name>substrate</name>
    </ligand>
</feature>
<comment type="catalytic activity">
    <reaction evidence="1 4">
        <text>adenosine 3',5'-bisphosphate + H2O = AMP + phosphate</text>
        <dbReference type="Rhea" id="RHEA:10040"/>
        <dbReference type="ChEBI" id="CHEBI:15377"/>
        <dbReference type="ChEBI" id="CHEBI:43474"/>
        <dbReference type="ChEBI" id="CHEBI:58343"/>
        <dbReference type="ChEBI" id="CHEBI:456215"/>
        <dbReference type="EC" id="3.1.3.7"/>
    </reaction>
</comment>
<dbReference type="PANTHER" id="PTHR43028:SF5">
    <property type="entry name" value="3'(2'),5'-BISPHOSPHATE NUCLEOTIDASE 1"/>
    <property type="match status" value="1"/>
</dbReference>
<dbReference type="SUPFAM" id="SSF56655">
    <property type="entry name" value="Carbohydrate phosphatase"/>
    <property type="match status" value="1"/>
</dbReference>
<feature type="binding site" evidence="4">
    <location>
        <position position="68"/>
    </location>
    <ligand>
        <name>Mg(2+)</name>
        <dbReference type="ChEBI" id="CHEBI:18420"/>
        <label>1</label>
    </ligand>
</feature>
<feature type="binding site" evidence="4">
    <location>
        <position position="88"/>
    </location>
    <ligand>
        <name>Mg(2+)</name>
        <dbReference type="ChEBI" id="CHEBI:18420"/>
        <label>1</label>
    </ligand>
</feature>
<name>A0A9D1M897_9BACT</name>
<dbReference type="PROSITE" id="PS00629">
    <property type="entry name" value="IMP_1"/>
    <property type="match status" value="1"/>
</dbReference>
<feature type="binding site" evidence="5">
    <location>
        <position position="91"/>
    </location>
    <ligand>
        <name>Mg(2+)</name>
        <dbReference type="ChEBI" id="CHEBI:18420"/>
        <label>1</label>
        <note>catalytic</note>
    </ligand>
</feature>
<keyword evidence="3 4" id="KW-0460">Magnesium</keyword>
<dbReference type="EC" id="3.1.3.7" evidence="4"/>
<sequence>MDTNVLSTSAIEAAILAGQEIMKIYTDPASDFEIEKKADNSPLTIADRCAHQIISDCLEKLPYPILSEEGKHIPYQERKGWETLWIVDPLDGTKEFIKRNGEFTVNIALVTNGIPVLGVVYVPVSSLLYFGDEKNGAYRTVLPEKIDIGQMTIEEWRQQAVRLPIKKERPYTAVASRSHLDKETETLLENLKKEHPDLTTTSIGSSLKICLVAEGSADIYPRNAPTMEWDTAAGHALLRAAGMNMYRSGTNVPLCYNKEDLHNPFFIVLNK</sequence>
<dbReference type="GO" id="GO:0000103">
    <property type="term" value="P:sulfate assimilation"/>
    <property type="evidence" value="ECO:0007669"/>
    <property type="project" value="TreeGrafter"/>
</dbReference>
<feature type="binding site" evidence="5">
    <location>
        <position position="230"/>
    </location>
    <ligand>
        <name>Mg(2+)</name>
        <dbReference type="ChEBI" id="CHEBI:18420"/>
        <label>1</label>
        <note>catalytic</note>
    </ligand>
</feature>
<comment type="similarity">
    <text evidence="4">Belongs to the inositol monophosphatase superfamily. CysQ family.</text>
</comment>
<feature type="binding site" evidence="4">
    <location>
        <position position="91"/>
    </location>
    <ligand>
        <name>Mg(2+)</name>
        <dbReference type="ChEBI" id="CHEBI:18420"/>
        <label>2</label>
    </ligand>
</feature>
<reference evidence="6" key="1">
    <citation type="submission" date="2020-10" db="EMBL/GenBank/DDBJ databases">
        <authorList>
            <person name="Gilroy R."/>
        </authorList>
    </citation>
    <scope>NUCLEOTIDE SEQUENCE</scope>
    <source>
        <strain evidence="6">CHK158-818</strain>
    </source>
</reference>
<keyword evidence="4" id="KW-1003">Cell membrane</keyword>
<keyword evidence="4 6" id="KW-0378">Hydrolase</keyword>
<evidence type="ECO:0000313" key="6">
    <source>
        <dbReference type="EMBL" id="HIU55368.1"/>
    </source>
</evidence>
<dbReference type="PANTHER" id="PTHR43028">
    <property type="entry name" value="3'(2'),5'-BISPHOSPHATE NUCLEOTIDASE 1"/>
    <property type="match status" value="1"/>
</dbReference>
<dbReference type="GO" id="GO:0005886">
    <property type="term" value="C:plasma membrane"/>
    <property type="evidence" value="ECO:0007669"/>
    <property type="project" value="UniProtKB-SubCell"/>
</dbReference>
<feature type="binding site" evidence="4">
    <location>
        <position position="230"/>
    </location>
    <ligand>
        <name>substrate</name>
    </ligand>
</feature>
<evidence type="ECO:0000313" key="7">
    <source>
        <dbReference type="Proteomes" id="UP000824112"/>
    </source>
</evidence>
<dbReference type="GO" id="GO:0008441">
    <property type="term" value="F:3'(2'),5'-bisphosphate nucleotidase activity"/>
    <property type="evidence" value="ECO:0007669"/>
    <property type="project" value="UniProtKB-UniRule"/>
</dbReference>
<feature type="binding site" evidence="4">
    <location>
        <position position="230"/>
    </location>
    <ligand>
        <name>Mg(2+)</name>
        <dbReference type="ChEBI" id="CHEBI:18420"/>
        <label>2</label>
    </ligand>
</feature>
<dbReference type="Proteomes" id="UP000824112">
    <property type="component" value="Unassembled WGS sequence"/>
</dbReference>
<gene>
    <name evidence="4 6" type="primary">cysQ</name>
    <name evidence="6" type="ORF">IAB03_06130</name>
</gene>
<dbReference type="Pfam" id="PF00459">
    <property type="entry name" value="Inositol_P"/>
    <property type="match status" value="1"/>
</dbReference>
<evidence type="ECO:0000256" key="3">
    <source>
        <dbReference type="ARBA" id="ARBA00022842"/>
    </source>
</evidence>
<evidence type="ECO:0000256" key="4">
    <source>
        <dbReference type="HAMAP-Rule" id="MF_02095"/>
    </source>
</evidence>
<dbReference type="GO" id="GO:0000287">
    <property type="term" value="F:magnesium ion binding"/>
    <property type="evidence" value="ECO:0007669"/>
    <property type="project" value="UniProtKB-UniRule"/>
</dbReference>
<feature type="binding site" evidence="4">
    <location>
        <position position="90"/>
    </location>
    <ligand>
        <name>Mg(2+)</name>
        <dbReference type="ChEBI" id="CHEBI:18420"/>
        <label>1</label>
    </ligand>
</feature>
<dbReference type="InterPro" id="IPR000760">
    <property type="entry name" value="Inositol_monophosphatase-like"/>
</dbReference>
<comment type="caution">
    <text evidence="6">The sequence shown here is derived from an EMBL/GenBank/DDBJ whole genome shotgun (WGS) entry which is preliminary data.</text>
</comment>